<sequence length="234" mass="22499">MFKAALALALFPLALASPQLYGPPPGPATPTTSSVSSAASSAAANSNEIIVQVGANGGISYTPSDIQAPVGTLVTFSFQASIQHSVTQMSFADPCTPMSGGFDSGLTMDTTFSVNVTDASTPVYFACKFPTHCGLGMAGTINAPSSGNGSNSAFLAAASAIGASEQTITDNGPQTGGVGAVATAGPTSGTPSVAGSSPTSGSSSTGSSSGASSLAFSSVLAVLGVVAGVFAVAL</sequence>
<evidence type="ECO:0000313" key="5">
    <source>
        <dbReference type="Proteomes" id="UP000008370"/>
    </source>
</evidence>
<keyword evidence="2" id="KW-0812">Transmembrane</keyword>
<dbReference type="HOGENOM" id="CLU_053381_4_0_1"/>
<feature type="transmembrane region" description="Helical" evidence="2">
    <location>
        <begin position="214"/>
        <end position="233"/>
    </location>
</feature>
<dbReference type="PANTHER" id="PTHR34883">
    <property type="entry name" value="SERINE-RICH PROTEIN, PUTATIVE-RELATED-RELATED"/>
    <property type="match status" value="1"/>
</dbReference>
<protein>
    <recommendedName>
        <fullName evidence="6">Blue (type 1) copper domain-containing protein</fullName>
    </recommendedName>
</protein>
<dbReference type="SUPFAM" id="SSF49503">
    <property type="entry name" value="Cupredoxins"/>
    <property type="match status" value="1"/>
</dbReference>
<dbReference type="CDD" id="cd00920">
    <property type="entry name" value="Cupredoxin"/>
    <property type="match status" value="1"/>
</dbReference>
<feature type="region of interest" description="Disordered" evidence="1">
    <location>
        <begin position="167"/>
        <end position="207"/>
    </location>
</feature>
<keyword evidence="3" id="KW-0732">Signal</keyword>
<feature type="signal peptide" evidence="3">
    <location>
        <begin position="1"/>
        <end position="16"/>
    </location>
</feature>
<evidence type="ECO:0008006" key="6">
    <source>
        <dbReference type="Google" id="ProtNLM"/>
    </source>
</evidence>
<feature type="chain" id="PRO_5003885938" description="Blue (type 1) copper domain-containing protein" evidence="3">
    <location>
        <begin position="17"/>
        <end position="234"/>
    </location>
</feature>
<dbReference type="Gene3D" id="2.60.40.420">
    <property type="entry name" value="Cupredoxins - blue copper proteins"/>
    <property type="match status" value="1"/>
</dbReference>
<dbReference type="PANTHER" id="PTHR34883:SF15">
    <property type="entry name" value="EXTRACELLULAR SERINE-RICH PROTEIN"/>
    <property type="match status" value="1"/>
</dbReference>
<dbReference type="Proteomes" id="UP000008370">
    <property type="component" value="Unassembled WGS sequence"/>
</dbReference>
<gene>
    <name evidence="4" type="ORF">PHACADRAFT_256531</name>
</gene>
<evidence type="ECO:0000256" key="3">
    <source>
        <dbReference type="SAM" id="SignalP"/>
    </source>
</evidence>
<keyword evidence="5" id="KW-1185">Reference proteome</keyword>
<feature type="compositionally biased region" description="Low complexity" evidence="1">
    <location>
        <begin position="180"/>
        <end position="207"/>
    </location>
</feature>
<reference evidence="4 5" key="1">
    <citation type="journal article" date="2012" name="BMC Genomics">
        <title>Comparative genomics of the white-rot fungi, Phanerochaete carnosa and P. chrysosporium, to elucidate the genetic basis of the distinct wood types they colonize.</title>
        <authorList>
            <person name="Suzuki H."/>
            <person name="MacDonald J."/>
            <person name="Syed K."/>
            <person name="Salamov A."/>
            <person name="Hori C."/>
            <person name="Aerts A."/>
            <person name="Henrissat B."/>
            <person name="Wiebenga A."/>
            <person name="vanKuyk P.A."/>
            <person name="Barry K."/>
            <person name="Lindquist E."/>
            <person name="LaButti K."/>
            <person name="Lapidus A."/>
            <person name="Lucas S."/>
            <person name="Coutinho P."/>
            <person name="Gong Y."/>
            <person name="Samejima M."/>
            <person name="Mahadevan R."/>
            <person name="Abou-Zaid M."/>
            <person name="de Vries R.P."/>
            <person name="Igarashi K."/>
            <person name="Yadav J.S."/>
            <person name="Grigoriev I.V."/>
            <person name="Master E.R."/>
        </authorList>
    </citation>
    <scope>NUCLEOTIDE SEQUENCE [LARGE SCALE GENOMIC DNA]</scope>
    <source>
        <strain evidence="4 5">HHB-10118-sp</strain>
    </source>
</reference>
<dbReference type="InParanoid" id="K5WYY4"/>
<dbReference type="KEGG" id="pco:PHACADRAFT_256531"/>
<dbReference type="OrthoDB" id="1921208at2759"/>
<dbReference type="InterPro" id="IPR008972">
    <property type="entry name" value="Cupredoxin"/>
</dbReference>
<name>K5WYY4_PHACS</name>
<dbReference type="GeneID" id="18916609"/>
<dbReference type="AlphaFoldDB" id="K5WYY4"/>
<dbReference type="RefSeq" id="XP_007396031.1">
    <property type="nucleotide sequence ID" value="XM_007395969.1"/>
</dbReference>
<dbReference type="EMBL" id="JH930472">
    <property type="protein sequence ID" value="EKM55712.1"/>
    <property type="molecule type" value="Genomic_DNA"/>
</dbReference>
<evidence type="ECO:0000256" key="1">
    <source>
        <dbReference type="SAM" id="MobiDB-lite"/>
    </source>
</evidence>
<proteinExistence type="predicted"/>
<dbReference type="InterPro" id="IPR052953">
    <property type="entry name" value="Ser-rich/MCO-related"/>
</dbReference>
<accession>K5WYY4</accession>
<keyword evidence="2" id="KW-1133">Transmembrane helix</keyword>
<organism evidence="4 5">
    <name type="scientific">Phanerochaete carnosa (strain HHB-10118-sp)</name>
    <name type="common">White-rot fungus</name>
    <name type="synonym">Peniophora carnosa</name>
    <dbReference type="NCBI Taxonomy" id="650164"/>
    <lineage>
        <taxon>Eukaryota</taxon>
        <taxon>Fungi</taxon>
        <taxon>Dikarya</taxon>
        <taxon>Basidiomycota</taxon>
        <taxon>Agaricomycotina</taxon>
        <taxon>Agaricomycetes</taxon>
        <taxon>Polyporales</taxon>
        <taxon>Phanerochaetaceae</taxon>
        <taxon>Phanerochaete</taxon>
    </lineage>
</organism>
<evidence type="ECO:0000313" key="4">
    <source>
        <dbReference type="EMBL" id="EKM55712.1"/>
    </source>
</evidence>
<keyword evidence="2" id="KW-0472">Membrane</keyword>
<evidence type="ECO:0000256" key="2">
    <source>
        <dbReference type="SAM" id="Phobius"/>
    </source>
</evidence>